<evidence type="ECO:0000313" key="6">
    <source>
        <dbReference type="Proteomes" id="UP000260351"/>
    </source>
</evidence>
<dbReference type="AlphaFoldDB" id="A0A3E1KD37"/>
<evidence type="ECO:0000256" key="4">
    <source>
        <dbReference type="ARBA" id="ARBA00023163"/>
    </source>
</evidence>
<dbReference type="Proteomes" id="UP000260351">
    <property type="component" value="Unassembled WGS sequence"/>
</dbReference>
<evidence type="ECO:0000256" key="1">
    <source>
        <dbReference type="ARBA" id="ARBA00011046"/>
    </source>
</evidence>
<dbReference type="InterPro" id="IPR036390">
    <property type="entry name" value="WH_DNA-bd_sf"/>
</dbReference>
<evidence type="ECO:0000256" key="3">
    <source>
        <dbReference type="ARBA" id="ARBA00023125"/>
    </source>
</evidence>
<dbReference type="GO" id="GO:0045892">
    <property type="term" value="P:negative regulation of DNA-templated transcription"/>
    <property type="evidence" value="ECO:0007669"/>
    <property type="project" value="InterPro"/>
</dbReference>
<name>A0A3E1KD37_9GAMM</name>
<dbReference type="SUPFAM" id="SSF46785">
    <property type="entry name" value="Winged helix' DNA-binding domain"/>
    <property type="match status" value="1"/>
</dbReference>
<dbReference type="EMBL" id="QUZK01000002">
    <property type="protein sequence ID" value="RFF33010.1"/>
    <property type="molecule type" value="Genomic_DNA"/>
</dbReference>
<comment type="caution">
    <text evidence="5">The sequence shown here is derived from an EMBL/GenBank/DDBJ whole genome shotgun (WGS) entry which is preliminary data.</text>
</comment>
<protein>
    <submittedName>
        <fullName evidence="5">BlaI/MecI/CopY family transcriptional regulator</fullName>
    </submittedName>
</protein>
<keyword evidence="2" id="KW-0805">Transcription regulation</keyword>
<accession>A0A3E1KD37</accession>
<keyword evidence="4" id="KW-0804">Transcription</keyword>
<dbReference type="Gene3D" id="1.10.10.10">
    <property type="entry name" value="Winged helix-like DNA-binding domain superfamily/Winged helix DNA-binding domain"/>
    <property type="match status" value="1"/>
</dbReference>
<dbReference type="GO" id="GO:0003677">
    <property type="term" value="F:DNA binding"/>
    <property type="evidence" value="ECO:0007669"/>
    <property type="project" value="UniProtKB-KW"/>
</dbReference>
<comment type="similarity">
    <text evidence="1">Belongs to the BlaI transcriptional regulatory family.</text>
</comment>
<dbReference type="OrthoDB" id="9813558at2"/>
<sequence length="133" mass="14689">MSTTPKPTPSELKILKFLWQHGPSTVREVHEGIGVSAGHSYTTTLKQMQIMHGKGLLVRDDSQRAHVFQPAVGEEPTQRAMLDDFMDRVYEGSASQLVLQALGTSRPASSEELEAIEQLVQRLRSESDGESEA</sequence>
<organism evidence="5 6">
    <name type="scientific">Wenzhouxiangella sediminis</name>
    <dbReference type="NCBI Taxonomy" id="1792836"/>
    <lineage>
        <taxon>Bacteria</taxon>
        <taxon>Pseudomonadati</taxon>
        <taxon>Pseudomonadota</taxon>
        <taxon>Gammaproteobacteria</taxon>
        <taxon>Chromatiales</taxon>
        <taxon>Wenzhouxiangellaceae</taxon>
        <taxon>Wenzhouxiangella</taxon>
    </lineage>
</organism>
<keyword evidence="3" id="KW-0238">DNA-binding</keyword>
<gene>
    <name evidence="5" type="ORF">DZC52_00155</name>
</gene>
<keyword evidence="6" id="KW-1185">Reference proteome</keyword>
<proteinExistence type="inferred from homology"/>
<dbReference type="Pfam" id="PF03965">
    <property type="entry name" value="Penicillinase_R"/>
    <property type="match status" value="1"/>
</dbReference>
<evidence type="ECO:0000256" key="2">
    <source>
        <dbReference type="ARBA" id="ARBA00023015"/>
    </source>
</evidence>
<dbReference type="InterPro" id="IPR036388">
    <property type="entry name" value="WH-like_DNA-bd_sf"/>
</dbReference>
<reference evidence="5 6" key="1">
    <citation type="submission" date="2018-08" db="EMBL/GenBank/DDBJ databases">
        <title>Wenzhouxiangella salilacus sp. nov., a novel bacterium isolated from a saline lake in Xinjiang Province, China.</title>
        <authorList>
            <person name="Han S."/>
        </authorList>
    </citation>
    <scope>NUCLEOTIDE SEQUENCE [LARGE SCALE GENOMIC DNA]</scope>
    <source>
        <strain evidence="5 6">XDB06</strain>
    </source>
</reference>
<evidence type="ECO:0000313" key="5">
    <source>
        <dbReference type="EMBL" id="RFF33010.1"/>
    </source>
</evidence>
<dbReference type="RefSeq" id="WP_116649096.1">
    <property type="nucleotide sequence ID" value="NZ_QUZK01000002.1"/>
</dbReference>
<dbReference type="InterPro" id="IPR005650">
    <property type="entry name" value="BlaI_family"/>
</dbReference>